<dbReference type="GO" id="GO:0008270">
    <property type="term" value="F:zinc ion binding"/>
    <property type="evidence" value="ECO:0007669"/>
    <property type="project" value="UniProtKB-UniRule"/>
</dbReference>
<evidence type="ECO:0000313" key="8">
    <source>
        <dbReference type="EMBL" id="KAK1426456.1"/>
    </source>
</evidence>
<dbReference type="PANTHER" id="PTHR31669:SF306">
    <property type="entry name" value="PROTEIN FAR1-RELATED SEQUENCE"/>
    <property type="match status" value="1"/>
</dbReference>
<organism evidence="8 9">
    <name type="scientific">Tagetes erecta</name>
    <name type="common">African marigold</name>
    <dbReference type="NCBI Taxonomy" id="13708"/>
    <lineage>
        <taxon>Eukaryota</taxon>
        <taxon>Viridiplantae</taxon>
        <taxon>Streptophyta</taxon>
        <taxon>Embryophyta</taxon>
        <taxon>Tracheophyta</taxon>
        <taxon>Spermatophyta</taxon>
        <taxon>Magnoliopsida</taxon>
        <taxon>eudicotyledons</taxon>
        <taxon>Gunneridae</taxon>
        <taxon>Pentapetalae</taxon>
        <taxon>asterids</taxon>
        <taxon>campanulids</taxon>
        <taxon>Asterales</taxon>
        <taxon>Asteraceae</taxon>
        <taxon>Asteroideae</taxon>
        <taxon>Heliantheae alliance</taxon>
        <taxon>Tageteae</taxon>
        <taxon>Tagetes</taxon>
    </lineage>
</organism>
<keyword evidence="2 6" id="KW-0479">Metal-binding</keyword>
<evidence type="ECO:0000256" key="2">
    <source>
        <dbReference type="ARBA" id="ARBA00022723"/>
    </source>
</evidence>
<comment type="caution">
    <text evidence="8">The sequence shown here is derived from an EMBL/GenBank/DDBJ whole genome shotgun (WGS) entry which is preliminary data.</text>
</comment>
<protein>
    <recommendedName>
        <fullName evidence="6">Protein FAR1-RELATED SEQUENCE</fullName>
    </recommendedName>
</protein>
<evidence type="ECO:0000256" key="6">
    <source>
        <dbReference type="RuleBase" id="RU367018"/>
    </source>
</evidence>
<dbReference type="PROSITE" id="PS50966">
    <property type="entry name" value="ZF_SWIM"/>
    <property type="match status" value="1"/>
</dbReference>
<keyword evidence="6" id="KW-0539">Nucleus</keyword>
<dbReference type="InterPro" id="IPR031052">
    <property type="entry name" value="FHY3/FAR1"/>
</dbReference>
<keyword evidence="4 6" id="KW-0862">Zinc</keyword>
<sequence>MIFVPFTGVDHHKKCITFGAGLIANESVESYQWLLQCFVQTYPKAPSLVLTDQDPAMLQAVESVFKNSSHRLCMWHIMKKLPAKFPGDFLQSTDFRARLHKLVWNVFISPTTFEKRWIQLITEFKLATHVWLRDMYQMRHRWIPAYFRDIQMCCLMKTTSRCESSNSIFKVNSSPGNTLVQFLFCFDTSIDRQRYNQRLLEHKSYTTKIPLRTPLLIEKHALEVYTQEIFLEVQKEIQKGMVGSFITNVESNADGLEVFTVHHADKKTIINNSFTVTVDIANKKASCSCRGFTRIGYLCRHVFAVYRLRNVQEIPDEYE</sequence>
<dbReference type="InterPro" id="IPR018289">
    <property type="entry name" value="MULE_transposase_dom"/>
</dbReference>
<comment type="similarity">
    <text evidence="1 6">Belongs to the FHY3/FAR1 family.</text>
</comment>
<gene>
    <name evidence="8" type="ORF">QVD17_15128</name>
</gene>
<dbReference type="Pfam" id="PF10551">
    <property type="entry name" value="MULE"/>
    <property type="match status" value="1"/>
</dbReference>
<dbReference type="SMART" id="SM00575">
    <property type="entry name" value="ZnF_PMZ"/>
    <property type="match status" value="1"/>
</dbReference>
<dbReference type="Proteomes" id="UP001229421">
    <property type="component" value="Unassembled WGS sequence"/>
</dbReference>
<proteinExistence type="inferred from homology"/>
<evidence type="ECO:0000256" key="5">
    <source>
        <dbReference type="PROSITE-ProRule" id="PRU00325"/>
    </source>
</evidence>
<dbReference type="InterPro" id="IPR007527">
    <property type="entry name" value="Znf_SWIM"/>
</dbReference>
<evidence type="ECO:0000313" key="9">
    <source>
        <dbReference type="Proteomes" id="UP001229421"/>
    </source>
</evidence>
<evidence type="ECO:0000256" key="3">
    <source>
        <dbReference type="ARBA" id="ARBA00022771"/>
    </source>
</evidence>
<comment type="subcellular location">
    <subcellularLocation>
        <location evidence="6">Nucleus</location>
    </subcellularLocation>
</comment>
<dbReference type="EMBL" id="JAUHHV010000004">
    <property type="protein sequence ID" value="KAK1426456.1"/>
    <property type="molecule type" value="Genomic_DNA"/>
</dbReference>
<evidence type="ECO:0000256" key="4">
    <source>
        <dbReference type="ARBA" id="ARBA00022833"/>
    </source>
</evidence>
<name>A0AAD8KSS1_TARER</name>
<evidence type="ECO:0000259" key="7">
    <source>
        <dbReference type="PROSITE" id="PS50966"/>
    </source>
</evidence>
<dbReference type="GO" id="GO:0006355">
    <property type="term" value="P:regulation of DNA-templated transcription"/>
    <property type="evidence" value="ECO:0007669"/>
    <property type="project" value="UniProtKB-UniRule"/>
</dbReference>
<evidence type="ECO:0000256" key="1">
    <source>
        <dbReference type="ARBA" id="ARBA00005889"/>
    </source>
</evidence>
<dbReference type="AlphaFoldDB" id="A0AAD8KSS1"/>
<dbReference type="InterPro" id="IPR006564">
    <property type="entry name" value="Znf_PMZ"/>
</dbReference>
<dbReference type="Pfam" id="PF04434">
    <property type="entry name" value="SWIM"/>
    <property type="match status" value="1"/>
</dbReference>
<reference evidence="8" key="1">
    <citation type="journal article" date="2023" name="bioRxiv">
        <title>Improved chromosome-level genome assembly for marigold (Tagetes erecta).</title>
        <authorList>
            <person name="Jiang F."/>
            <person name="Yuan L."/>
            <person name="Wang S."/>
            <person name="Wang H."/>
            <person name="Xu D."/>
            <person name="Wang A."/>
            <person name="Fan W."/>
        </authorList>
    </citation>
    <scope>NUCLEOTIDE SEQUENCE</scope>
    <source>
        <strain evidence="8">WSJ</strain>
        <tissue evidence="8">Leaf</tissue>
    </source>
</reference>
<dbReference type="GO" id="GO:0005634">
    <property type="term" value="C:nucleus"/>
    <property type="evidence" value="ECO:0007669"/>
    <property type="project" value="UniProtKB-SubCell"/>
</dbReference>
<dbReference type="PANTHER" id="PTHR31669">
    <property type="entry name" value="PROTEIN FAR1-RELATED SEQUENCE 10-RELATED"/>
    <property type="match status" value="1"/>
</dbReference>
<feature type="domain" description="SWIM-type" evidence="7">
    <location>
        <begin position="274"/>
        <end position="310"/>
    </location>
</feature>
<keyword evidence="9" id="KW-1185">Reference proteome</keyword>
<comment type="function">
    <text evidence="6">Putative transcription activator involved in regulating light control of development.</text>
</comment>
<accession>A0AAD8KSS1</accession>
<keyword evidence="3 5" id="KW-0863">Zinc-finger</keyword>